<accession>A0ACC2PWA4</accession>
<comment type="caution">
    <text evidence="1">The sequence shown here is derived from an EMBL/GenBank/DDBJ whole genome shotgun (WGS) entry which is preliminary data.</text>
</comment>
<keyword evidence="2" id="KW-1185">Reference proteome</keyword>
<evidence type="ECO:0000313" key="2">
    <source>
        <dbReference type="Proteomes" id="UP001239111"/>
    </source>
</evidence>
<dbReference type="EMBL" id="CM056741">
    <property type="protein sequence ID" value="KAJ8686914.1"/>
    <property type="molecule type" value="Genomic_DNA"/>
</dbReference>
<name>A0ACC2PWA4_9HYME</name>
<evidence type="ECO:0000313" key="1">
    <source>
        <dbReference type="EMBL" id="KAJ8686914.1"/>
    </source>
</evidence>
<proteinExistence type="predicted"/>
<sequence length="139" mass="15998">MLSKLLILALVATTLSFAYRIEDPQHKDETDLGKVKENYNKVLEELKSIINKSGSEESEHNPAEIPKLLKEKRIAERKLRVNIRKANTKNNYDDVLQELERYIKIHGEEVFINNPGKVLKHIKEVNHQNKQSDVSGNAI</sequence>
<gene>
    <name evidence="1" type="ORF">QAD02_022708</name>
</gene>
<organism evidence="1 2">
    <name type="scientific">Eretmocerus hayati</name>
    <dbReference type="NCBI Taxonomy" id="131215"/>
    <lineage>
        <taxon>Eukaryota</taxon>
        <taxon>Metazoa</taxon>
        <taxon>Ecdysozoa</taxon>
        <taxon>Arthropoda</taxon>
        <taxon>Hexapoda</taxon>
        <taxon>Insecta</taxon>
        <taxon>Pterygota</taxon>
        <taxon>Neoptera</taxon>
        <taxon>Endopterygota</taxon>
        <taxon>Hymenoptera</taxon>
        <taxon>Apocrita</taxon>
        <taxon>Proctotrupomorpha</taxon>
        <taxon>Chalcidoidea</taxon>
        <taxon>Aphelinidae</taxon>
        <taxon>Aphelininae</taxon>
        <taxon>Eretmocerus</taxon>
    </lineage>
</organism>
<dbReference type="Proteomes" id="UP001239111">
    <property type="component" value="Chromosome 1"/>
</dbReference>
<reference evidence="1" key="1">
    <citation type="submission" date="2023-04" db="EMBL/GenBank/DDBJ databases">
        <title>A chromosome-level genome assembly of the parasitoid wasp Eretmocerus hayati.</title>
        <authorList>
            <person name="Zhong Y."/>
            <person name="Liu S."/>
            <person name="Liu Y."/>
        </authorList>
    </citation>
    <scope>NUCLEOTIDE SEQUENCE</scope>
    <source>
        <strain evidence="1">ZJU_SS_LIU_2023</strain>
    </source>
</reference>
<protein>
    <submittedName>
        <fullName evidence="1">Uncharacterized protein</fullName>
    </submittedName>
</protein>